<dbReference type="EMBL" id="GBRH01234576">
    <property type="protein sequence ID" value="JAD63319.1"/>
    <property type="molecule type" value="Transcribed_RNA"/>
</dbReference>
<proteinExistence type="predicted"/>
<sequence length="70" mass="7946">MLHRRDRVSRLLVSSDSWKSCCELYCMLSDGTNDCSITLLSIKCCFGMRVMSDNIFVNSWLGYIGTVQAD</sequence>
<reference evidence="1" key="1">
    <citation type="submission" date="2014-09" db="EMBL/GenBank/DDBJ databases">
        <authorList>
            <person name="Magalhaes I.L.F."/>
            <person name="Oliveira U."/>
            <person name="Santos F.R."/>
            <person name="Vidigal T.H.D.A."/>
            <person name="Brescovit A.D."/>
            <person name="Santos A.J."/>
        </authorList>
    </citation>
    <scope>NUCLEOTIDE SEQUENCE</scope>
    <source>
        <tissue evidence="1">Shoot tissue taken approximately 20 cm above the soil surface</tissue>
    </source>
</reference>
<name>A0A0A9BH51_ARUDO</name>
<accession>A0A0A9BH51</accession>
<protein>
    <submittedName>
        <fullName evidence="1">Uncharacterized protein</fullName>
    </submittedName>
</protein>
<organism evidence="1">
    <name type="scientific">Arundo donax</name>
    <name type="common">Giant reed</name>
    <name type="synonym">Donax arundinaceus</name>
    <dbReference type="NCBI Taxonomy" id="35708"/>
    <lineage>
        <taxon>Eukaryota</taxon>
        <taxon>Viridiplantae</taxon>
        <taxon>Streptophyta</taxon>
        <taxon>Embryophyta</taxon>
        <taxon>Tracheophyta</taxon>
        <taxon>Spermatophyta</taxon>
        <taxon>Magnoliopsida</taxon>
        <taxon>Liliopsida</taxon>
        <taxon>Poales</taxon>
        <taxon>Poaceae</taxon>
        <taxon>PACMAD clade</taxon>
        <taxon>Arundinoideae</taxon>
        <taxon>Arundineae</taxon>
        <taxon>Arundo</taxon>
    </lineage>
</organism>
<dbReference type="AlphaFoldDB" id="A0A0A9BH51"/>
<reference evidence="1" key="2">
    <citation type="journal article" date="2015" name="Data Brief">
        <title>Shoot transcriptome of the giant reed, Arundo donax.</title>
        <authorList>
            <person name="Barrero R.A."/>
            <person name="Guerrero F.D."/>
            <person name="Moolhuijzen P."/>
            <person name="Goolsby J.A."/>
            <person name="Tidwell J."/>
            <person name="Bellgard S.E."/>
            <person name="Bellgard M.I."/>
        </authorList>
    </citation>
    <scope>NUCLEOTIDE SEQUENCE</scope>
    <source>
        <tissue evidence="1">Shoot tissue taken approximately 20 cm above the soil surface</tissue>
    </source>
</reference>
<evidence type="ECO:0000313" key="1">
    <source>
        <dbReference type="EMBL" id="JAD63319.1"/>
    </source>
</evidence>